<feature type="region of interest" description="Disordered" evidence="1">
    <location>
        <begin position="261"/>
        <end position="285"/>
    </location>
</feature>
<accession>A0A819SRS1</accession>
<evidence type="ECO:0000256" key="1">
    <source>
        <dbReference type="SAM" id="MobiDB-lite"/>
    </source>
</evidence>
<sequence>MPLDLSGDTFLKKFWCAVIKTSSISSRNHFYKCLTLMTLAQQGKAIDEKLLNNYVNRELLTPTVEKITDLEDRLIRLLRNDQQKNTLCFHYNDLCVLNTIQVDLVPEKKDVIIRHVEYEVTSMKPADDSDGIQMFRISQTYIAYLHQQLNGIRVYLKSINEKNFKNAHDFANIEKTLQILGSDSTTIDRWATGPNDYWATIQIGLTDLPSEMNAISERINERYKRDDEVINDHFHLLIDLLQGYKDLCRRFEEALHNEQKAIQKANNQQRRSSTTTDTTPKNDNNLETIEKRNRHGLKFVQIETQVVYANLEAFVCILNNLGNTQCQGSSDLVNIWKSFASKVSQLGQNYINKFSIQKSTTIGLKK</sequence>
<dbReference type="GO" id="GO:0034498">
    <property type="term" value="P:early endosome to Golgi transport"/>
    <property type="evidence" value="ECO:0007669"/>
    <property type="project" value="TreeGrafter"/>
</dbReference>
<dbReference type="GO" id="GO:0031901">
    <property type="term" value="C:early endosome membrane"/>
    <property type="evidence" value="ECO:0007669"/>
    <property type="project" value="TreeGrafter"/>
</dbReference>
<dbReference type="EMBL" id="CAJOBD010006566">
    <property type="protein sequence ID" value="CAF4064281.1"/>
    <property type="molecule type" value="Genomic_DNA"/>
</dbReference>
<name>A0A819SRS1_9BILA</name>
<organism evidence="2 3">
    <name type="scientific">Rotaria sordida</name>
    <dbReference type="NCBI Taxonomy" id="392033"/>
    <lineage>
        <taxon>Eukaryota</taxon>
        <taxon>Metazoa</taxon>
        <taxon>Spiralia</taxon>
        <taxon>Gnathifera</taxon>
        <taxon>Rotifera</taxon>
        <taxon>Eurotatoria</taxon>
        <taxon>Bdelloidea</taxon>
        <taxon>Philodinida</taxon>
        <taxon>Philodinidae</taxon>
        <taxon>Rotaria</taxon>
    </lineage>
</organism>
<dbReference type="AlphaFoldDB" id="A0A819SRS1"/>
<comment type="caution">
    <text evidence="2">The sequence shown here is derived from an EMBL/GenBank/DDBJ whole genome shotgun (WGS) entry which is preliminary data.</text>
</comment>
<dbReference type="Proteomes" id="UP000663836">
    <property type="component" value="Unassembled WGS sequence"/>
</dbReference>
<protein>
    <submittedName>
        <fullName evidence="2">Uncharacterized protein</fullName>
    </submittedName>
</protein>
<evidence type="ECO:0000313" key="3">
    <source>
        <dbReference type="Proteomes" id="UP000663836"/>
    </source>
</evidence>
<proteinExistence type="predicted"/>
<feature type="compositionally biased region" description="Polar residues" evidence="1">
    <location>
        <begin position="264"/>
        <end position="273"/>
    </location>
</feature>
<dbReference type="PANTHER" id="PTHR46571">
    <property type="entry name" value="SORTING NEXIN-8"/>
    <property type="match status" value="1"/>
</dbReference>
<evidence type="ECO:0000313" key="2">
    <source>
        <dbReference type="EMBL" id="CAF4064281.1"/>
    </source>
</evidence>
<gene>
    <name evidence="2" type="ORF">JBS370_LOCUS29777</name>
</gene>
<dbReference type="InterPro" id="IPR028662">
    <property type="entry name" value="SNX8/Mvp1"/>
</dbReference>
<dbReference type="GO" id="GO:0005829">
    <property type="term" value="C:cytosol"/>
    <property type="evidence" value="ECO:0007669"/>
    <property type="project" value="GOC"/>
</dbReference>
<dbReference type="GO" id="GO:0035091">
    <property type="term" value="F:phosphatidylinositol binding"/>
    <property type="evidence" value="ECO:0007669"/>
    <property type="project" value="InterPro"/>
</dbReference>
<dbReference type="GO" id="GO:0006886">
    <property type="term" value="P:intracellular protein transport"/>
    <property type="evidence" value="ECO:0007669"/>
    <property type="project" value="TreeGrafter"/>
</dbReference>
<dbReference type="PANTHER" id="PTHR46571:SF1">
    <property type="entry name" value="SORTING NEXIN-8"/>
    <property type="match status" value="1"/>
</dbReference>
<reference evidence="2" key="1">
    <citation type="submission" date="2021-02" db="EMBL/GenBank/DDBJ databases">
        <authorList>
            <person name="Nowell W R."/>
        </authorList>
    </citation>
    <scope>NUCLEOTIDE SEQUENCE</scope>
</reference>